<gene>
    <name evidence="1" type="ORF">CTE05_11320</name>
</gene>
<sequence length="55" mass="6006">MWVRCVAGTDEVRLAHRPATVVTHRLEGDFPGGVVVLDCRFTLADEVMVSLVIAP</sequence>
<proteinExistence type="predicted"/>
<evidence type="ECO:0000313" key="1">
    <source>
        <dbReference type="EMBL" id="GEL97585.1"/>
    </source>
</evidence>
<organism evidence="1 2">
    <name type="scientific">Cellulomonas terrae</name>
    <dbReference type="NCBI Taxonomy" id="311234"/>
    <lineage>
        <taxon>Bacteria</taxon>
        <taxon>Bacillati</taxon>
        <taxon>Actinomycetota</taxon>
        <taxon>Actinomycetes</taxon>
        <taxon>Micrococcales</taxon>
        <taxon>Cellulomonadaceae</taxon>
        <taxon>Cellulomonas</taxon>
    </lineage>
</organism>
<accession>A0A511JI23</accession>
<evidence type="ECO:0008006" key="3">
    <source>
        <dbReference type="Google" id="ProtNLM"/>
    </source>
</evidence>
<dbReference type="Gene3D" id="3.10.450.50">
    <property type="match status" value="1"/>
</dbReference>
<dbReference type="AlphaFoldDB" id="A0A511JI23"/>
<protein>
    <recommendedName>
        <fullName evidence="3">SnoaL-like domain-containing protein</fullName>
    </recommendedName>
</protein>
<dbReference type="Proteomes" id="UP000321049">
    <property type="component" value="Unassembled WGS sequence"/>
</dbReference>
<keyword evidence="2" id="KW-1185">Reference proteome</keyword>
<comment type="caution">
    <text evidence="1">The sequence shown here is derived from an EMBL/GenBank/DDBJ whole genome shotgun (WGS) entry which is preliminary data.</text>
</comment>
<reference evidence="1 2" key="1">
    <citation type="submission" date="2019-07" db="EMBL/GenBank/DDBJ databases">
        <title>Whole genome shotgun sequence of Cellulomonas terrae NBRC 100819.</title>
        <authorList>
            <person name="Hosoyama A."/>
            <person name="Uohara A."/>
            <person name="Ohji S."/>
            <person name="Ichikawa N."/>
        </authorList>
    </citation>
    <scope>NUCLEOTIDE SEQUENCE [LARGE SCALE GENOMIC DNA]</scope>
    <source>
        <strain evidence="1 2">NBRC 100819</strain>
    </source>
</reference>
<evidence type="ECO:0000313" key="2">
    <source>
        <dbReference type="Proteomes" id="UP000321049"/>
    </source>
</evidence>
<name>A0A511JI23_9CELL</name>
<dbReference type="EMBL" id="BJWH01000004">
    <property type="protein sequence ID" value="GEL97585.1"/>
    <property type="molecule type" value="Genomic_DNA"/>
</dbReference>